<comment type="caution">
    <text evidence="7">The sequence shown here is derived from an EMBL/GenBank/DDBJ whole genome shotgun (WGS) entry which is preliminary data.</text>
</comment>
<evidence type="ECO:0000256" key="4">
    <source>
        <dbReference type="ARBA" id="ARBA00022840"/>
    </source>
</evidence>
<feature type="domain" description="Protein kinase" evidence="6">
    <location>
        <begin position="50"/>
        <end position="267"/>
    </location>
</feature>
<feature type="compositionally biased region" description="Low complexity" evidence="5">
    <location>
        <begin position="204"/>
        <end position="220"/>
    </location>
</feature>
<evidence type="ECO:0000259" key="6">
    <source>
        <dbReference type="PROSITE" id="PS50011"/>
    </source>
</evidence>
<dbReference type="AlphaFoldDB" id="A0AAD3HPX9"/>
<protein>
    <recommendedName>
        <fullName evidence="6">Protein kinase domain-containing protein</fullName>
    </recommendedName>
</protein>
<dbReference type="SMART" id="SM00220">
    <property type="entry name" value="S_TKc"/>
    <property type="match status" value="1"/>
</dbReference>
<dbReference type="Gene3D" id="1.10.510.10">
    <property type="entry name" value="Transferase(Phosphotransferase) domain 1"/>
    <property type="match status" value="1"/>
</dbReference>
<evidence type="ECO:0000256" key="1">
    <source>
        <dbReference type="ARBA" id="ARBA00022679"/>
    </source>
</evidence>
<evidence type="ECO:0000313" key="8">
    <source>
        <dbReference type="Proteomes" id="UP001054857"/>
    </source>
</evidence>
<dbReference type="InterPro" id="IPR000719">
    <property type="entry name" value="Prot_kinase_dom"/>
</dbReference>
<accession>A0AAD3HPX9</accession>
<dbReference type="GO" id="GO:0004674">
    <property type="term" value="F:protein serine/threonine kinase activity"/>
    <property type="evidence" value="ECO:0007669"/>
    <property type="project" value="TreeGrafter"/>
</dbReference>
<feature type="region of interest" description="Disordered" evidence="5">
    <location>
        <begin position="184"/>
        <end position="267"/>
    </location>
</feature>
<dbReference type="InterPro" id="IPR011009">
    <property type="entry name" value="Kinase-like_dom_sf"/>
</dbReference>
<feature type="compositionally biased region" description="Low complexity" evidence="5">
    <location>
        <begin position="188"/>
        <end position="197"/>
    </location>
</feature>
<dbReference type="SUPFAM" id="SSF56112">
    <property type="entry name" value="Protein kinase-like (PK-like)"/>
    <property type="match status" value="1"/>
</dbReference>
<feature type="non-terminal residue" evidence="7">
    <location>
        <position position="267"/>
    </location>
</feature>
<dbReference type="InterPro" id="IPR051681">
    <property type="entry name" value="Ser/Thr_Kinases-Pseudokinases"/>
</dbReference>
<dbReference type="Proteomes" id="UP001054857">
    <property type="component" value="Unassembled WGS sequence"/>
</dbReference>
<dbReference type="Pfam" id="PF07714">
    <property type="entry name" value="PK_Tyr_Ser-Thr"/>
    <property type="match status" value="1"/>
</dbReference>
<dbReference type="InterPro" id="IPR001245">
    <property type="entry name" value="Ser-Thr/Tyr_kinase_cat_dom"/>
</dbReference>
<dbReference type="PANTHER" id="PTHR44329:SF288">
    <property type="entry name" value="MITOGEN-ACTIVATED PROTEIN KINASE KINASE KINASE 20"/>
    <property type="match status" value="1"/>
</dbReference>
<evidence type="ECO:0000256" key="3">
    <source>
        <dbReference type="ARBA" id="ARBA00022777"/>
    </source>
</evidence>
<reference evidence="7 8" key="1">
    <citation type="journal article" date="2021" name="Sci. Rep.">
        <title>Genome sequencing of the multicellular alga Astrephomene provides insights into convergent evolution of germ-soma differentiation.</title>
        <authorList>
            <person name="Yamashita S."/>
            <person name="Yamamoto K."/>
            <person name="Matsuzaki R."/>
            <person name="Suzuki S."/>
            <person name="Yamaguchi H."/>
            <person name="Hirooka S."/>
            <person name="Minakuchi Y."/>
            <person name="Miyagishima S."/>
            <person name="Kawachi M."/>
            <person name="Toyoda A."/>
            <person name="Nozaki H."/>
        </authorList>
    </citation>
    <scope>NUCLEOTIDE SEQUENCE [LARGE SCALE GENOMIC DNA]</scope>
    <source>
        <strain evidence="7 8">NIES-4017</strain>
    </source>
</reference>
<dbReference type="InterPro" id="IPR008271">
    <property type="entry name" value="Ser/Thr_kinase_AS"/>
</dbReference>
<keyword evidence="3" id="KW-0418">Kinase</keyword>
<dbReference type="PANTHER" id="PTHR44329">
    <property type="entry name" value="SERINE/THREONINE-PROTEIN KINASE TNNI3K-RELATED"/>
    <property type="match status" value="1"/>
</dbReference>
<dbReference type="PROSITE" id="PS50011">
    <property type="entry name" value="PROTEIN_KINASE_DOM"/>
    <property type="match status" value="1"/>
</dbReference>
<keyword evidence="2" id="KW-0547">Nucleotide-binding</keyword>
<proteinExistence type="predicted"/>
<keyword evidence="4" id="KW-0067">ATP-binding</keyword>
<sequence>MMAPGDGSTLVTVRDALAQMATAIRSGNIQEARGIGDRCVVPLSVTAMELGMSGKLSEGSESTVYRGTWRGRQVAVKKVRISTSADLDRFRCEVALLAELGGHPAVLPLLAARALPPDYLMVLPLAPGGTVRQALYDRGWRPSWRQLLGLAHRIAAGMEHLHAAGVLHRDIKPANLLLLENPPTAGRQQQSRQQSQQDPPPLSPEQQQQQLQQAGQQQPHPSGPQPMEVEGSGQPGEQEEQQEQEQGDRMALPAGMDPVRVQIADFG</sequence>
<name>A0AAD3HPX9_9CHLO</name>
<dbReference type="EMBL" id="BMAR01000024">
    <property type="protein sequence ID" value="GFR48621.1"/>
    <property type="molecule type" value="Genomic_DNA"/>
</dbReference>
<evidence type="ECO:0000256" key="5">
    <source>
        <dbReference type="SAM" id="MobiDB-lite"/>
    </source>
</evidence>
<organism evidence="7 8">
    <name type="scientific">Astrephomene gubernaculifera</name>
    <dbReference type="NCBI Taxonomy" id="47775"/>
    <lineage>
        <taxon>Eukaryota</taxon>
        <taxon>Viridiplantae</taxon>
        <taxon>Chlorophyta</taxon>
        <taxon>core chlorophytes</taxon>
        <taxon>Chlorophyceae</taxon>
        <taxon>CS clade</taxon>
        <taxon>Chlamydomonadales</taxon>
        <taxon>Astrephomenaceae</taxon>
        <taxon>Astrephomene</taxon>
    </lineage>
</organism>
<evidence type="ECO:0000313" key="7">
    <source>
        <dbReference type="EMBL" id="GFR48621.1"/>
    </source>
</evidence>
<evidence type="ECO:0000256" key="2">
    <source>
        <dbReference type="ARBA" id="ARBA00022741"/>
    </source>
</evidence>
<dbReference type="Gene3D" id="3.30.200.20">
    <property type="entry name" value="Phosphorylase Kinase, domain 1"/>
    <property type="match status" value="1"/>
</dbReference>
<dbReference type="GO" id="GO:0005524">
    <property type="term" value="F:ATP binding"/>
    <property type="evidence" value="ECO:0007669"/>
    <property type="project" value="UniProtKB-KW"/>
</dbReference>
<gene>
    <name evidence="7" type="ORF">Agub_g10535</name>
</gene>
<keyword evidence="8" id="KW-1185">Reference proteome</keyword>
<dbReference type="PROSITE" id="PS00108">
    <property type="entry name" value="PROTEIN_KINASE_ST"/>
    <property type="match status" value="1"/>
</dbReference>
<keyword evidence="1" id="KW-0808">Transferase</keyword>